<reference evidence="2" key="1">
    <citation type="submission" date="2016-10" db="EMBL/GenBank/DDBJ databases">
        <authorList>
            <person name="Varghese N."/>
            <person name="Submissions S."/>
        </authorList>
    </citation>
    <scope>NUCLEOTIDE SEQUENCE [LARGE SCALE GENOMIC DNA]</scope>
    <source>
        <strain evidence="2">DSM 19083</strain>
    </source>
</reference>
<dbReference type="EMBL" id="FONZ01000004">
    <property type="protein sequence ID" value="SFF28175.1"/>
    <property type="molecule type" value="Genomic_DNA"/>
</dbReference>
<evidence type="ECO:0000313" key="2">
    <source>
        <dbReference type="Proteomes" id="UP000198520"/>
    </source>
</evidence>
<dbReference type="Proteomes" id="UP000198520">
    <property type="component" value="Unassembled WGS sequence"/>
</dbReference>
<name>A0A1I2HD65_9MICO</name>
<dbReference type="AlphaFoldDB" id="A0A1I2HD65"/>
<sequence>MHLHHEQTLPLDVTAAGRLLSDADFVAHRASATGARVDDALVTGSPDSSFTVTVRRSVPSDQIPAQARAFVGDRLEIRQVEAWEPQSGDRRTGTVVLEITGTPVRLTGTLLLEASPDGAVLRYDGELKASVPLFGAAIEKSAAEQIVRTITLEKDATAAWIERHNLGDA</sequence>
<protein>
    <recommendedName>
        <fullName evidence="3">DUF2505 domain-containing protein</fullName>
    </recommendedName>
</protein>
<dbReference type="RefSeq" id="WP_177191359.1">
    <property type="nucleotide sequence ID" value="NZ_BNAN01000004.1"/>
</dbReference>
<evidence type="ECO:0000313" key="1">
    <source>
        <dbReference type="EMBL" id="SFF28175.1"/>
    </source>
</evidence>
<proteinExistence type="predicted"/>
<dbReference type="STRING" id="285351.SAMN04488035_2281"/>
<accession>A0A1I2HD65</accession>
<gene>
    <name evidence="1" type="ORF">SAMN04488035_2281</name>
</gene>
<organism evidence="1 2">
    <name type="scientific">Flavimobilis marinus</name>
    <dbReference type="NCBI Taxonomy" id="285351"/>
    <lineage>
        <taxon>Bacteria</taxon>
        <taxon>Bacillati</taxon>
        <taxon>Actinomycetota</taxon>
        <taxon>Actinomycetes</taxon>
        <taxon>Micrococcales</taxon>
        <taxon>Jonesiaceae</taxon>
        <taxon>Flavimobilis</taxon>
    </lineage>
</organism>
<evidence type="ECO:0008006" key="3">
    <source>
        <dbReference type="Google" id="ProtNLM"/>
    </source>
</evidence>
<dbReference type="InterPro" id="IPR019639">
    <property type="entry name" value="DUF2505"/>
</dbReference>
<keyword evidence="2" id="KW-1185">Reference proteome</keyword>
<dbReference type="Pfam" id="PF10698">
    <property type="entry name" value="DUF2505"/>
    <property type="match status" value="1"/>
</dbReference>